<evidence type="ECO:0000313" key="2">
    <source>
        <dbReference type="Proteomes" id="UP000184603"/>
    </source>
</evidence>
<proteinExistence type="predicted"/>
<dbReference type="RefSeq" id="WP_073613867.1">
    <property type="nucleotide sequence ID" value="NZ_FRFE01000012.1"/>
</dbReference>
<sequence>MKISSLHVFLVLITAFGLIACVPAKSIQELNPGVTFMGKSEVTEFLNGARLDGPNAIVTYNESGTATFNRKKDGKIVNASWKVADDGKVTVLRPGKTDYYYFSTDNKTIYMPNGSVVSYTKL</sequence>
<dbReference type="EMBL" id="FRFE01000012">
    <property type="protein sequence ID" value="SHO48973.1"/>
    <property type="molecule type" value="Genomic_DNA"/>
</dbReference>
<keyword evidence="2" id="KW-1185">Reference proteome</keyword>
<organism evidence="1 2">
    <name type="scientific">Desulfopila aestuarii DSM 18488</name>
    <dbReference type="NCBI Taxonomy" id="1121416"/>
    <lineage>
        <taxon>Bacteria</taxon>
        <taxon>Pseudomonadati</taxon>
        <taxon>Thermodesulfobacteriota</taxon>
        <taxon>Desulfobulbia</taxon>
        <taxon>Desulfobulbales</taxon>
        <taxon>Desulfocapsaceae</taxon>
        <taxon>Desulfopila</taxon>
    </lineage>
</organism>
<reference evidence="1 2" key="1">
    <citation type="submission" date="2016-12" db="EMBL/GenBank/DDBJ databases">
        <authorList>
            <person name="Song W.-J."/>
            <person name="Kurnit D.M."/>
        </authorList>
    </citation>
    <scope>NUCLEOTIDE SEQUENCE [LARGE SCALE GENOMIC DNA]</scope>
    <source>
        <strain evidence="1 2">DSM 18488</strain>
    </source>
</reference>
<dbReference type="PROSITE" id="PS51257">
    <property type="entry name" value="PROKAR_LIPOPROTEIN"/>
    <property type="match status" value="1"/>
</dbReference>
<evidence type="ECO:0000313" key="1">
    <source>
        <dbReference type="EMBL" id="SHO48973.1"/>
    </source>
</evidence>
<protein>
    <submittedName>
        <fullName evidence="1">Uncharacterized protein</fullName>
    </submittedName>
</protein>
<gene>
    <name evidence="1" type="ORF">SAMN02745220_02574</name>
</gene>
<dbReference type="Proteomes" id="UP000184603">
    <property type="component" value="Unassembled WGS sequence"/>
</dbReference>
<accession>A0A1M7Y8L2</accession>
<name>A0A1M7Y8L2_9BACT</name>
<dbReference type="AlphaFoldDB" id="A0A1M7Y8L2"/>